<dbReference type="Proteomes" id="UP000031196">
    <property type="component" value="Unassembled WGS sequence"/>
</dbReference>
<accession>A0A0B4DWD9</accession>
<organism evidence="1 2">
    <name type="scientific">Pseudarthrobacter phenanthrenivorans</name>
    <name type="common">Arthrobacter phenanthrenivorans</name>
    <dbReference type="NCBI Taxonomy" id="361575"/>
    <lineage>
        <taxon>Bacteria</taxon>
        <taxon>Bacillati</taxon>
        <taxon>Actinomycetota</taxon>
        <taxon>Actinomycetes</taxon>
        <taxon>Micrococcales</taxon>
        <taxon>Micrococcaceae</taxon>
        <taxon>Pseudarthrobacter</taxon>
    </lineage>
</organism>
<dbReference type="OrthoDB" id="5062998at2"/>
<evidence type="ECO:0000313" key="1">
    <source>
        <dbReference type="EMBL" id="KIC68740.1"/>
    </source>
</evidence>
<evidence type="ECO:0000313" key="2">
    <source>
        <dbReference type="Proteomes" id="UP000031196"/>
    </source>
</evidence>
<sequence>MSASTIDLESVIEAAAQAPVQEVTTTVEAVAEKAVSRYLSEEHKAFFAARAIHPDHAQAYTVTDVDGLPEELQFHAKKHGDVIFPGLVFEHVDIRGNVTNQYRPDLKPEDVGVAKEDGWGKYLFAKGASNGPFVHRLQMHMVGKAKRTAVIEGTAQLRAAISQAVAGGYIDEVLFVGIPGCTGSVKDGKFSQDWDLLLMDSEQMENPKDSDTVIIFDKDVASNPNVYRAAKLLVAHLKTCTGGKVRVADVPAYSKTGGLDDYLASQLPSSRSLKLLRLMQDATTKLPPRPAVTAQQRAGENDMPVMDFTEGVTAFPPTQVGSTKLPGRILMHAAARIVRSYAEFNDLRPEMIQVMRYDLEVTTKVHGVPQAYLVEGLSTAELENPRRWLDRLPSGVGANLSVFTKDIEMITRVIRNVSTQELVDVVKRTGLKVDKDGVTRFMDTEGAIGPEDKITHLRAKVSEETMSGFVLPDPHQIDEETKRAAFRHVFDMWDICVDPTAFLLPLGQAITAIHGVKPKGTYGSVGAKGSGKTTIMDMARSLLGSKISMANFEASPGAVGQLGAGCHMVPLFVDDFQDLSAGGRTAIENGVKAINMLLRRGYGGADYARSRLVQNKDTGEWNPEKADPSSPFFSITMERKAIPYGAESSMDRLLLASVTKANSFASSEDAHVAMRHAKNPLGNLAYSLAVLEVVKGVALFHTGDGLYPVNGGQAQLDHWIEFHETMRQQVQVGLQIDFPGIEDDRRYEVAATPVMGIELFLTLAFEEGAISSEEYKTRVQQSRELIMKAAFAWQNDVIRRGGGAEGQLAKLADATASGSCMIADNWKAAYIPADGIRVKLLGWYHTYLGENVVVLIPSEAAKICGTTVERLEQDLIQHLVLDSKGNRKPSVPSKATPSGKQRLWALRLAAFEGENQDFDPAEHSDMEVHTDF</sequence>
<protein>
    <recommendedName>
        <fullName evidence="3">DUF3854 domain-containing protein</fullName>
    </recommendedName>
</protein>
<dbReference type="EMBL" id="JWTB01000008">
    <property type="protein sequence ID" value="KIC68740.1"/>
    <property type="molecule type" value="Genomic_DNA"/>
</dbReference>
<dbReference type="AlphaFoldDB" id="A0A0B4DWD9"/>
<name>A0A0B4DWD9_PSEPS</name>
<proteinExistence type="predicted"/>
<reference evidence="1 2" key="1">
    <citation type="submission" date="2014-12" db="EMBL/GenBank/DDBJ databases">
        <title>Genome sequencing of Arthrobacter phenanthrenivorans SWC37.</title>
        <authorList>
            <person name="Tan P.W."/>
            <person name="Chan K.-G."/>
        </authorList>
    </citation>
    <scope>NUCLEOTIDE SEQUENCE [LARGE SCALE GENOMIC DNA]</scope>
    <source>
        <strain evidence="1 2">SWC37</strain>
    </source>
</reference>
<dbReference type="RefSeq" id="WP_043450454.1">
    <property type="nucleotide sequence ID" value="NZ_JWTB01000008.1"/>
</dbReference>
<evidence type="ECO:0008006" key="3">
    <source>
        <dbReference type="Google" id="ProtNLM"/>
    </source>
</evidence>
<gene>
    <name evidence="1" type="ORF">RM50_04625</name>
</gene>
<comment type="caution">
    <text evidence="1">The sequence shown here is derived from an EMBL/GenBank/DDBJ whole genome shotgun (WGS) entry which is preliminary data.</text>
</comment>